<comment type="caution">
    <text evidence="11">The sequence shown here is derived from an EMBL/GenBank/DDBJ whole genome shotgun (WGS) entry which is preliminary data.</text>
</comment>
<evidence type="ECO:0000256" key="2">
    <source>
        <dbReference type="ARBA" id="ARBA00009105"/>
    </source>
</evidence>
<dbReference type="STRING" id="1263082.A0A068RX67"/>
<evidence type="ECO:0000256" key="8">
    <source>
        <dbReference type="ARBA" id="ARBA00023136"/>
    </source>
</evidence>
<evidence type="ECO:0000313" key="11">
    <source>
        <dbReference type="EMBL" id="CDH54574.1"/>
    </source>
</evidence>
<feature type="compositionally biased region" description="Low complexity" evidence="9">
    <location>
        <begin position="106"/>
        <end position="115"/>
    </location>
</feature>
<dbReference type="InterPro" id="IPR022751">
    <property type="entry name" value="Alpha_mannosyltransferase"/>
</dbReference>
<evidence type="ECO:0000256" key="4">
    <source>
        <dbReference type="ARBA" id="ARBA00022692"/>
    </source>
</evidence>
<keyword evidence="7" id="KW-0333">Golgi apparatus</keyword>
<feature type="region of interest" description="Disordered" evidence="9">
    <location>
        <begin position="106"/>
        <end position="165"/>
    </location>
</feature>
<dbReference type="SUPFAM" id="SSF53448">
    <property type="entry name" value="Nucleotide-diphospho-sugar transferases"/>
    <property type="match status" value="1"/>
</dbReference>
<protein>
    <submittedName>
        <fullName evidence="11">Alpha-glycosyltransferase family 71 protein</fullName>
    </submittedName>
</protein>
<feature type="transmembrane region" description="Helical" evidence="10">
    <location>
        <begin position="59"/>
        <end position="78"/>
    </location>
</feature>
<sequence length="544" mass="62048">MDDDPFAKPCETLRVDRFFRFHGQTNWSLFPFSFTNTTTTTMPLTPPLFKGAGKLRNRLLTLGVVLYLVLMYAVLHSMGHDKSASSLDDASLSGVLADSTITHAQPTAEAAAPETINNDDESHYDDTTDTPTTTTAVAEQTPATHNDNDDESKTCDTQVNRNADPNHTRAHLNFWQTLDSASIEQYRNAWKQFMATDNEANTDPDEYHFHGRGIVLVAGNRDTFDRALTAIKLLRLHLSCSLPVEIWHLPDEHPSDDIKRQLEEYGATPRDLAESTLPRPMGERTNAEKQFQIKAAAIINSRFQEVLYMDSDNSPTINPAFLFDTKGYKNTGALFWPDFWKTHTDNSIFDILQVPCKDEWEQESGQMVIDKKRTWRPLQLAWYMQKNHDLYFQFLNGDKDTFKFAWKALHAPYHMEQVFLGMGGSIVEGRFCGHTMLQYTDDIYSEEKPIFVHANLMKITDKNHFMQGDPPAERPWQEIKRYTNSRGNTWLSPVFYIAPGGRACMDFTQFQNEPEISLTNFDDILAGFQDKYFDLGGIGGETRG</sequence>
<keyword evidence="4 10" id="KW-0812">Transmembrane</keyword>
<dbReference type="OrthoDB" id="430354at2759"/>
<gene>
    <name evidence="11" type="ORF">LCOR_05807.1</name>
</gene>
<dbReference type="PANTHER" id="PTHR31646">
    <property type="entry name" value="ALPHA-1,2-MANNOSYLTRANSFERASE MNN2"/>
    <property type="match status" value="1"/>
</dbReference>
<comment type="subcellular location">
    <subcellularLocation>
        <location evidence="1">Golgi apparatus membrane</location>
        <topology evidence="1">Single-pass type II membrane protein</topology>
    </subcellularLocation>
</comment>
<organism evidence="11 12">
    <name type="scientific">Lichtheimia corymbifera JMRC:FSU:9682</name>
    <dbReference type="NCBI Taxonomy" id="1263082"/>
    <lineage>
        <taxon>Eukaryota</taxon>
        <taxon>Fungi</taxon>
        <taxon>Fungi incertae sedis</taxon>
        <taxon>Mucoromycota</taxon>
        <taxon>Mucoromycotina</taxon>
        <taxon>Mucoromycetes</taxon>
        <taxon>Mucorales</taxon>
        <taxon>Lichtheimiaceae</taxon>
        <taxon>Lichtheimia</taxon>
    </lineage>
</organism>
<dbReference type="InterPro" id="IPR029044">
    <property type="entry name" value="Nucleotide-diphossugar_trans"/>
</dbReference>
<keyword evidence="8 10" id="KW-0472">Membrane</keyword>
<evidence type="ECO:0000256" key="10">
    <source>
        <dbReference type="SAM" id="Phobius"/>
    </source>
</evidence>
<evidence type="ECO:0000256" key="5">
    <source>
        <dbReference type="ARBA" id="ARBA00022968"/>
    </source>
</evidence>
<evidence type="ECO:0000256" key="1">
    <source>
        <dbReference type="ARBA" id="ARBA00004323"/>
    </source>
</evidence>
<proteinExistence type="inferred from homology"/>
<dbReference type="Proteomes" id="UP000027586">
    <property type="component" value="Unassembled WGS sequence"/>
</dbReference>
<name>A0A068RX67_9FUNG</name>
<dbReference type="EMBL" id="CBTN010000024">
    <property type="protein sequence ID" value="CDH54574.1"/>
    <property type="molecule type" value="Genomic_DNA"/>
</dbReference>
<evidence type="ECO:0000313" key="12">
    <source>
        <dbReference type="Proteomes" id="UP000027586"/>
    </source>
</evidence>
<accession>A0A068RX67</accession>
<feature type="compositionally biased region" description="Low complexity" evidence="9">
    <location>
        <begin position="129"/>
        <end position="144"/>
    </location>
</feature>
<keyword evidence="6 10" id="KW-1133">Transmembrane helix</keyword>
<dbReference type="GO" id="GO:0000139">
    <property type="term" value="C:Golgi membrane"/>
    <property type="evidence" value="ECO:0007669"/>
    <property type="project" value="UniProtKB-SubCell"/>
</dbReference>
<keyword evidence="5" id="KW-0735">Signal-anchor</keyword>
<comment type="similarity">
    <text evidence="2">Belongs to the MNN1/MNT family.</text>
</comment>
<feature type="compositionally biased region" description="Polar residues" evidence="9">
    <location>
        <begin position="155"/>
        <end position="165"/>
    </location>
</feature>
<evidence type="ECO:0000256" key="9">
    <source>
        <dbReference type="SAM" id="MobiDB-lite"/>
    </source>
</evidence>
<dbReference type="GO" id="GO:0046354">
    <property type="term" value="P:mannan biosynthetic process"/>
    <property type="evidence" value="ECO:0007669"/>
    <property type="project" value="TreeGrafter"/>
</dbReference>
<reference evidence="11" key="1">
    <citation type="submission" date="2013-08" db="EMBL/GenBank/DDBJ databases">
        <title>Gene expansion shapes genome architecture in the human pathogen Lichtheimia corymbifera: an evolutionary genomics analysis in the ancient terrestrial Mucorales (Mucoromycotina).</title>
        <authorList>
            <person name="Schwartze V.U."/>
            <person name="Winter S."/>
            <person name="Shelest E."/>
            <person name="Marcet-Houben M."/>
            <person name="Horn F."/>
            <person name="Wehner S."/>
            <person name="Hoffmann K."/>
            <person name="Riege K."/>
            <person name="Sammeth M."/>
            <person name="Nowrousian M."/>
            <person name="Valiante V."/>
            <person name="Linde J."/>
            <person name="Jacobsen I.D."/>
            <person name="Marz M."/>
            <person name="Brakhage A.A."/>
            <person name="Gabaldon T."/>
            <person name="Bocker S."/>
            <person name="Voigt K."/>
        </authorList>
    </citation>
    <scope>NUCLEOTIDE SEQUENCE [LARGE SCALE GENOMIC DNA]</scope>
    <source>
        <strain evidence="11">FSU 9682</strain>
    </source>
</reference>
<keyword evidence="3" id="KW-0808">Transferase</keyword>
<dbReference type="Pfam" id="PF11051">
    <property type="entry name" value="Mannosyl_trans3"/>
    <property type="match status" value="2"/>
</dbReference>
<dbReference type="PANTHER" id="PTHR31646:SF1">
    <property type="entry name" value="ALPHA-1,2-MANNOSYLTRANSFERASE MNN2"/>
    <property type="match status" value="1"/>
</dbReference>
<evidence type="ECO:0000256" key="6">
    <source>
        <dbReference type="ARBA" id="ARBA00022989"/>
    </source>
</evidence>
<dbReference type="AlphaFoldDB" id="A0A068RX67"/>
<dbReference type="VEuPathDB" id="FungiDB:LCOR_05807.1"/>
<keyword evidence="12" id="KW-1185">Reference proteome</keyword>
<dbReference type="GO" id="GO:0000026">
    <property type="term" value="F:alpha-1,2-mannosyltransferase activity"/>
    <property type="evidence" value="ECO:0007669"/>
    <property type="project" value="TreeGrafter"/>
</dbReference>
<evidence type="ECO:0000256" key="7">
    <source>
        <dbReference type="ARBA" id="ARBA00023034"/>
    </source>
</evidence>
<evidence type="ECO:0000256" key="3">
    <source>
        <dbReference type="ARBA" id="ARBA00022679"/>
    </source>
</evidence>